<feature type="region of interest" description="Disordered" evidence="1">
    <location>
        <begin position="44"/>
        <end position="79"/>
    </location>
</feature>
<feature type="compositionally biased region" description="Basic and acidic residues" evidence="1">
    <location>
        <begin position="141"/>
        <end position="162"/>
    </location>
</feature>
<reference evidence="3" key="1">
    <citation type="submission" date="2025-08" db="UniProtKB">
        <authorList>
            <consortium name="RefSeq"/>
        </authorList>
    </citation>
    <scope>IDENTIFICATION</scope>
    <source>
        <tissue evidence="3">Whole body</tissue>
    </source>
</reference>
<dbReference type="Proteomes" id="UP000694925">
    <property type="component" value="Unplaced"/>
</dbReference>
<dbReference type="RefSeq" id="XP_017885401.1">
    <property type="nucleotide sequence ID" value="XM_018029912.2"/>
</dbReference>
<keyword evidence="2" id="KW-1185">Reference proteome</keyword>
<dbReference type="AlphaFoldDB" id="A0AAJ7J6L9"/>
<dbReference type="GeneID" id="108628158"/>
<name>A0AAJ7J6L9_9HYME</name>
<evidence type="ECO:0000313" key="3">
    <source>
        <dbReference type="RefSeq" id="XP_017885401.1"/>
    </source>
</evidence>
<sequence length="162" mass="17888">MNTSTLKDGRSDYLQMLSAPDHAALSSPTYTNVPTSNAPDSAYLCMSPSSQKDESGIFSPGHVGTHFEFPAPTSDSEDAVEMSPMLKKSDDDPYLKPINVHERRAEFVRQMKAMKHQSDEQRPVSSDSGYANTPRNLRLIDLNEKAAKDDEKSGAVVTREHT</sequence>
<organism evidence="2 3">
    <name type="scientific">Ceratina calcarata</name>
    <dbReference type="NCBI Taxonomy" id="156304"/>
    <lineage>
        <taxon>Eukaryota</taxon>
        <taxon>Metazoa</taxon>
        <taxon>Ecdysozoa</taxon>
        <taxon>Arthropoda</taxon>
        <taxon>Hexapoda</taxon>
        <taxon>Insecta</taxon>
        <taxon>Pterygota</taxon>
        <taxon>Neoptera</taxon>
        <taxon>Endopterygota</taxon>
        <taxon>Hymenoptera</taxon>
        <taxon>Apocrita</taxon>
        <taxon>Aculeata</taxon>
        <taxon>Apoidea</taxon>
        <taxon>Anthophila</taxon>
        <taxon>Apidae</taxon>
        <taxon>Ceratina</taxon>
        <taxon>Zadontomerus</taxon>
    </lineage>
</organism>
<gene>
    <name evidence="3" type="primary">LOC108628158</name>
</gene>
<feature type="region of interest" description="Disordered" evidence="1">
    <location>
        <begin position="111"/>
        <end position="162"/>
    </location>
</feature>
<feature type="compositionally biased region" description="Polar residues" evidence="1">
    <location>
        <begin position="123"/>
        <end position="135"/>
    </location>
</feature>
<evidence type="ECO:0000256" key="1">
    <source>
        <dbReference type="SAM" id="MobiDB-lite"/>
    </source>
</evidence>
<proteinExistence type="predicted"/>
<dbReference type="KEGG" id="ccal:108628158"/>
<protein>
    <submittedName>
        <fullName evidence="3">Uncharacterized protein LOC108628158</fullName>
    </submittedName>
</protein>
<accession>A0AAJ7J6L9</accession>
<evidence type="ECO:0000313" key="2">
    <source>
        <dbReference type="Proteomes" id="UP000694925"/>
    </source>
</evidence>